<dbReference type="EMBL" id="LWDX02034422">
    <property type="protein sequence ID" value="OEL26569.1"/>
    <property type="molecule type" value="Genomic_DNA"/>
</dbReference>
<accession>A0A1E5VN59</accession>
<feature type="region of interest" description="Disordered" evidence="1">
    <location>
        <begin position="480"/>
        <end position="501"/>
    </location>
</feature>
<dbReference type="PANTHER" id="PTHR33127:SF97">
    <property type="entry name" value="OS08G0448300 PROTEIN"/>
    <property type="match status" value="1"/>
</dbReference>
<dbReference type="OrthoDB" id="1863935at2759"/>
<protein>
    <recommendedName>
        <fullName evidence="2">KIB1-4 beta-propeller domain-containing protein</fullName>
    </recommendedName>
</protein>
<comment type="caution">
    <text evidence="3">The sequence shown here is derived from an EMBL/GenBank/DDBJ whole genome shotgun (WGS) entry which is preliminary data.</text>
</comment>
<feature type="region of interest" description="Disordered" evidence="1">
    <location>
        <begin position="212"/>
        <end position="232"/>
    </location>
</feature>
<evidence type="ECO:0000256" key="1">
    <source>
        <dbReference type="SAM" id="MobiDB-lite"/>
    </source>
</evidence>
<dbReference type="Proteomes" id="UP000095767">
    <property type="component" value="Unassembled WGS sequence"/>
</dbReference>
<evidence type="ECO:0000313" key="4">
    <source>
        <dbReference type="Proteomes" id="UP000095767"/>
    </source>
</evidence>
<dbReference type="Pfam" id="PF03478">
    <property type="entry name" value="Beta-prop_KIB1-4"/>
    <property type="match status" value="1"/>
</dbReference>
<dbReference type="InterPro" id="IPR005174">
    <property type="entry name" value="KIB1-4_b-propeller"/>
</dbReference>
<evidence type="ECO:0000313" key="3">
    <source>
        <dbReference type="EMBL" id="OEL26569.1"/>
    </source>
</evidence>
<evidence type="ECO:0000259" key="2">
    <source>
        <dbReference type="Pfam" id="PF03478"/>
    </source>
</evidence>
<sequence>MPEDPPQLFNCALSAPAPTAPGCIVVLGLIGETYLRYCGLGDETWSQIEVTFDDYVDVFDGAVAFHGGKIHATTNASYSVVVEASSAPATAALHVERTDIKIPARYPNNLAGAWREVDGVEDTTLFVGVNCLAVSPSAREEGTDSNSIHILRSCYDGVRVFTFSLADMTIKCSFMEIEEDEDYDEYNETNPPPEIKAYWSVPSNCSFKFELSRQPSSEGDGQEKDIVQPEPPSKCPLRWSSLPTDLLVEHVVPKLSFIDFLHLKSVCKDWSGISTPIGDTKAWPLLVTPSTSQSRNGGSLDVFDPVTKNKYTLSVQVPSVTVPDDLASSLMLHCSKNGWLVVSRGHSFLVNPFKRGDDAIVVLPPVNELFWFKGISFCSTPGSPDFVVMIIEGISNQDIDTVRVRTWRPWQESWEEHEDFDCEVRFLLATQNPLFLDGEFYCMTRDGKLGAFNPKTMAWRVLDGLAPARTGSYVLGGRGARGGKPVHVPSGVERRGGHRLP</sequence>
<proteinExistence type="predicted"/>
<name>A0A1E5VN59_9POAL</name>
<organism evidence="3 4">
    <name type="scientific">Dichanthelium oligosanthes</name>
    <dbReference type="NCBI Taxonomy" id="888268"/>
    <lineage>
        <taxon>Eukaryota</taxon>
        <taxon>Viridiplantae</taxon>
        <taxon>Streptophyta</taxon>
        <taxon>Embryophyta</taxon>
        <taxon>Tracheophyta</taxon>
        <taxon>Spermatophyta</taxon>
        <taxon>Magnoliopsida</taxon>
        <taxon>Liliopsida</taxon>
        <taxon>Poales</taxon>
        <taxon>Poaceae</taxon>
        <taxon>PACMAD clade</taxon>
        <taxon>Panicoideae</taxon>
        <taxon>Panicodae</taxon>
        <taxon>Paniceae</taxon>
        <taxon>Dichantheliinae</taxon>
        <taxon>Dichanthelium</taxon>
    </lineage>
</organism>
<reference evidence="3 4" key="1">
    <citation type="submission" date="2016-09" db="EMBL/GenBank/DDBJ databases">
        <title>The draft genome of Dichanthelium oligosanthes: A C3 panicoid grass species.</title>
        <authorList>
            <person name="Studer A.J."/>
            <person name="Schnable J.C."/>
            <person name="Brutnell T.P."/>
        </authorList>
    </citation>
    <scope>NUCLEOTIDE SEQUENCE [LARGE SCALE GENOMIC DNA]</scope>
    <source>
        <strain evidence="4">cv. Kellogg 1175</strain>
        <tissue evidence="3">Leaf</tissue>
    </source>
</reference>
<feature type="domain" description="KIB1-4 beta-propeller" evidence="2">
    <location>
        <begin position="318"/>
        <end position="454"/>
    </location>
</feature>
<gene>
    <name evidence="3" type="ORF">BAE44_0012412</name>
</gene>
<keyword evidence="4" id="KW-1185">Reference proteome</keyword>
<dbReference type="STRING" id="888268.A0A1E5VN59"/>
<dbReference type="PANTHER" id="PTHR33127">
    <property type="entry name" value="TRANSMEMBRANE PROTEIN"/>
    <property type="match status" value="1"/>
</dbReference>
<dbReference type="AlphaFoldDB" id="A0A1E5VN59"/>